<protein>
    <submittedName>
        <fullName evidence="2">Uncharacterized protein</fullName>
    </submittedName>
</protein>
<feature type="signal peptide" evidence="1">
    <location>
        <begin position="1"/>
        <end position="35"/>
    </location>
</feature>
<evidence type="ECO:0000313" key="3">
    <source>
        <dbReference type="Proteomes" id="UP001189429"/>
    </source>
</evidence>
<keyword evidence="1" id="KW-0732">Signal</keyword>
<proteinExistence type="predicted"/>
<dbReference type="Proteomes" id="UP001189429">
    <property type="component" value="Unassembled WGS sequence"/>
</dbReference>
<name>A0ABN9SN80_9DINO</name>
<gene>
    <name evidence="2" type="ORF">PCOR1329_LOCUS31045</name>
</gene>
<evidence type="ECO:0000313" key="2">
    <source>
        <dbReference type="EMBL" id="CAK0833308.1"/>
    </source>
</evidence>
<dbReference type="EMBL" id="CAUYUJ010012113">
    <property type="protein sequence ID" value="CAK0833308.1"/>
    <property type="molecule type" value="Genomic_DNA"/>
</dbReference>
<comment type="caution">
    <text evidence="2">The sequence shown here is derived from an EMBL/GenBank/DDBJ whole genome shotgun (WGS) entry which is preliminary data.</text>
</comment>
<sequence length="75" mass="7811">MDFANAATSGGSRGRPVAAPALLLSAAAALVVALAAGPQEEVAAGKGPDFFGLLFNLKEEERDIRKSEEVIQKDR</sequence>
<reference evidence="2" key="1">
    <citation type="submission" date="2023-10" db="EMBL/GenBank/DDBJ databases">
        <authorList>
            <person name="Chen Y."/>
            <person name="Shah S."/>
            <person name="Dougan E. K."/>
            <person name="Thang M."/>
            <person name="Chan C."/>
        </authorList>
    </citation>
    <scope>NUCLEOTIDE SEQUENCE [LARGE SCALE GENOMIC DNA]</scope>
</reference>
<accession>A0ABN9SN80</accession>
<evidence type="ECO:0000256" key="1">
    <source>
        <dbReference type="SAM" id="SignalP"/>
    </source>
</evidence>
<keyword evidence="3" id="KW-1185">Reference proteome</keyword>
<organism evidence="2 3">
    <name type="scientific">Prorocentrum cordatum</name>
    <dbReference type="NCBI Taxonomy" id="2364126"/>
    <lineage>
        <taxon>Eukaryota</taxon>
        <taxon>Sar</taxon>
        <taxon>Alveolata</taxon>
        <taxon>Dinophyceae</taxon>
        <taxon>Prorocentrales</taxon>
        <taxon>Prorocentraceae</taxon>
        <taxon>Prorocentrum</taxon>
    </lineage>
</organism>
<feature type="chain" id="PRO_5046295039" evidence="1">
    <location>
        <begin position="36"/>
        <end position="75"/>
    </location>
</feature>